<name>A0A1G5R800_PHOLU</name>
<sequence length="97" mass="11331">MFNKLYQDSISEDGIVTERGERKRRFLYEGKTLNWLVNRDLSFKALANGLNNHFIGFKEGGFLPLIFININRQQQYVSYLSCNHVIRGQQLQLGGYE</sequence>
<gene>
    <name evidence="1" type="ORF">SAMN02982990_03445</name>
</gene>
<dbReference type="EMBL" id="FMWJ01000019">
    <property type="protein sequence ID" value="SCZ70205.1"/>
    <property type="molecule type" value="Genomic_DNA"/>
</dbReference>
<evidence type="ECO:0000313" key="1">
    <source>
        <dbReference type="EMBL" id="SCZ70205.1"/>
    </source>
</evidence>
<accession>A0A1G5R800</accession>
<reference evidence="2" key="1">
    <citation type="submission" date="2016-10" db="EMBL/GenBank/DDBJ databases">
        <authorList>
            <person name="Varghese N."/>
            <person name="Submissions S."/>
        </authorList>
    </citation>
    <scope>NUCLEOTIDE SEQUENCE [LARGE SCALE GENOMIC DNA]</scope>
    <source>
        <strain evidence="2">ATCC 29999</strain>
    </source>
</reference>
<evidence type="ECO:0000313" key="2">
    <source>
        <dbReference type="Proteomes" id="UP000183223"/>
    </source>
</evidence>
<dbReference type="Proteomes" id="UP000183223">
    <property type="component" value="Unassembled WGS sequence"/>
</dbReference>
<organism evidence="1 2">
    <name type="scientific">Photorhabdus luminescens</name>
    <name type="common">Xenorhabdus luminescens</name>
    <dbReference type="NCBI Taxonomy" id="29488"/>
    <lineage>
        <taxon>Bacteria</taxon>
        <taxon>Pseudomonadati</taxon>
        <taxon>Pseudomonadota</taxon>
        <taxon>Gammaproteobacteria</taxon>
        <taxon>Enterobacterales</taxon>
        <taxon>Morganellaceae</taxon>
        <taxon>Photorhabdus</taxon>
    </lineage>
</organism>
<keyword evidence="2" id="KW-1185">Reference proteome</keyword>
<protein>
    <submittedName>
        <fullName evidence="1">Uncharacterized protein</fullName>
    </submittedName>
</protein>
<dbReference type="AlphaFoldDB" id="A0A1G5R800"/>
<proteinExistence type="predicted"/>